<reference evidence="2 3" key="1">
    <citation type="submission" date="2018-03" db="EMBL/GenBank/DDBJ databases">
        <title>Genomic Encyclopedia of Archaeal and Bacterial Type Strains, Phase II (KMG-II): from individual species to whole genera.</title>
        <authorList>
            <person name="Goeker M."/>
        </authorList>
    </citation>
    <scope>NUCLEOTIDE SEQUENCE [LARGE SCALE GENOMIC DNA]</scope>
    <source>
        <strain evidence="2 3">DSM 45211</strain>
    </source>
</reference>
<protein>
    <recommendedName>
        <fullName evidence="1">Antitoxin FitA-like ribbon-helix-helix domain-containing protein</fullName>
    </recommendedName>
</protein>
<feature type="domain" description="Antitoxin FitA-like ribbon-helix-helix" evidence="1">
    <location>
        <begin position="5"/>
        <end position="39"/>
    </location>
</feature>
<gene>
    <name evidence="2" type="ORF">CLV30_109104</name>
</gene>
<evidence type="ECO:0000259" key="1">
    <source>
        <dbReference type="Pfam" id="PF22513"/>
    </source>
</evidence>
<dbReference type="SUPFAM" id="SSF47598">
    <property type="entry name" value="Ribbon-helix-helix"/>
    <property type="match status" value="1"/>
</dbReference>
<dbReference type="OrthoDB" id="5192922at2"/>
<accession>A0A2P8E056</accession>
<organism evidence="2 3">
    <name type="scientific">Haloactinopolyspora alba</name>
    <dbReference type="NCBI Taxonomy" id="648780"/>
    <lineage>
        <taxon>Bacteria</taxon>
        <taxon>Bacillati</taxon>
        <taxon>Actinomycetota</taxon>
        <taxon>Actinomycetes</taxon>
        <taxon>Jiangellales</taxon>
        <taxon>Jiangellaceae</taxon>
        <taxon>Haloactinopolyspora</taxon>
    </lineage>
</organism>
<keyword evidence="3" id="KW-1185">Reference proteome</keyword>
<dbReference type="InterPro" id="IPR053853">
    <property type="entry name" value="FitA-like_RHH"/>
</dbReference>
<dbReference type="Pfam" id="PF22513">
    <property type="entry name" value="FitA-like_RHH"/>
    <property type="match status" value="1"/>
</dbReference>
<dbReference type="InterPro" id="IPR010985">
    <property type="entry name" value="Ribbon_hlx_hlx"/>
</dbReference>
<proteinExistence type="predicted"/>
<dbReference type="Proteomes" id="UP000243528">
    <property type="component" value="Unassembled WGS sequence"/>
</dbReference>
<evidence type="ECO:0000313" key="2">
    <source>
        <dbReference type="EMBL" id="PSL02797.1"/>
    </source>
</evidence>
<name>A0A2P8E056_9ACTN</name>
<dbReference type="RefSeq" id="WP_106537800.1">
    <property type="nucleotide sequence ID" value="NZ_PYGE01000009.1"/>
</dbReference>
<comment type="caution">
    <text evidence="2">The sequence shown here is derived from an EMBL/GenBank/DDBJ whole genome shotgun (WGS) entry which is preliminary data.</text>
</comment>
<evidence type="ECO:0000313" key="3">
    <source>
        <dbReference type="Proteomes" id="UP000243528"/>
    </source>
</evidence>
<dbReference type="AlphaFoldDB" id="A0A2P8E056"/>
<sequence>MTVALQIRDVPDEVRDTLASVAAERGKSMQAYLLEVISREARLSRNRHVFDERASQRTPLDVDEIVETIRAGRDGPEK</sequence>
<dbReference type="EMBL" id="PYGE01000009">
    <property type="protein sequence ID" value="PSL02797.1"/>
    <property type="molecule type" value="Genomic_DNA"/>
</dbReference>
<dbReference type="GO" id="GO:0006355">
    <property type="term" value="P:regulation of DNA-templated transcription"/>
    <property type="evidence" value="ECO:0007669"/>
    <property type="project" value="InterPro"/>
</dbReference>